<dbReference type="InterPro" id="IPR012094">
    <property type="entry name" value="tRNA_Ile_lys_synt"/>
</dbReference>
<dbReference type="PANTHER" id="PTHR43033:SF1">
    <property type="entry name" value="TRNA(ILE)-LYSIDINE SYNTHASE-RELATED"/>
    <property type="match status" value="1"/>
</dbReference>
<evidence type="ECO:0000256" key="5">
    <source>
        <dbReference type="ARBA" id="ARBA00022840"/>
    </source>
</evidence>
<dbReference type="Gene3D" id="3.40.50.620">
    <property type="entry name" value="HUPs"/>
    <property type="match status" value="1"/>
</dbReference>
<gene>
    <name evidence="8" type="ORF">MNB_SV-4-513</name>
</gene>
<sequence length="348" mass="39763">MKPILLTPHSSLLTKKNLLAFSAGIDSSALFFLLLENNIKFDIAIVDYGIRAQSKAEVAHAKDLAKEHKLYCHTITAPKFEANFEKQARDFRYAFFESLIASEGYDTLLTAHQLNDQLEWFLMRLSKGAGVSELVGMEPVVQKEGYTLIRPLLEYTKADLLAYLKSHSHPYFVDESNADAKHERNHFRKTFADSLLAAYSEGIRRSFTYLREEKKRLESDFEMITKIQSLRILKLHTPKAKSKAADVTLKQLGYLLSAAQRKEIAGKDSLVIGRKWAVAYQEGLLYIAPYLSTDMPKDFKERCRVNKIPPKIRPYLFEAEIDLKQIYQSISVGCCPPTTPKHQIQNRP</sequence>
<evidence type="ECO:0000256" key="2">
    <source>
        <dbReference type="ARBA" id="ARBA00022598"/>
    </source>
</evidence>
<proteinExistence type="inferred from homology"/>
<dbReference type="HAMAP" id="MF_01161">
    <property type="entry name" value="tRNA_Ile_lys_synt"/>
    <property type="match status" value="1"/>
</dbReference>
<dbReference type="InterPro" id="IPR012795">
    <property type="entry name" value="tRNA_Ile_lys_synt_N"/>
</dbReference>
<dbReference type="NCBIfam" id="TIGR02432">
    <property type="entry name" value="lysidine_TilS_N"/>
    <property type="match status" value="1"/>
</dbReference>
<dbReference type="GO" id="GO:0005524">
    <property type="term" value="F:ATP binding"/>
    <property type="evidence" value="ECO:0007669"/>
    <property type="project" value="UniProtKB-KW"/>
</dbReference>
<organism evidence="8">
    <name type="scientific">hydrothermal vent metagenome</name>
    <dbReference type="NCBI Taxonomy" id="652676"/>
    <lineage>
        <taxon>unclassified sequences</taxon>
        <taxon>metagenomes</taxon>
        <taxon>ecological metagenomes</taxon>
    </lineage>
</organism>
<keyword evidence="3" id="KW-0819">tRNA processing</keyword>
<dbReference type="SUPFAM" id="SSF52402">
    <property type="entry name" value="Adenine nucleotide alpha hydrolases-like"/>
    <property type="match status" value="1"/>
</dbReference>
<evidence type="ECO:0000259" key="7">
    <source>
        <dbReference type="Pfam" id="PF01171"/>
    </source>
</evidence>
<reference evidence="8" key="1">
    <citation type="submission" date="2016-10" db="EMBL/GenBank/DDBJ databases">
        <authorList>
            <person name="de Groot N.N."/>
        </authorList>
    </citation>
    <scope>NUCLEOTIDE SEQUENCE</scope>
</reference>
<dbReference type="PANTHER" id="PTHR43033">
    <property type="entry name" value="TRNA(ILE)-LYSIDINE SYNTHASE-RELATED"/>
    <property type="match status" value="1"/>
</dbReference>
<accession>A0A1W1EAM9</accession>
<feature type="domain" description="tRNA(Ile)-lysidine/2-thiocytidine synthase N-terminal" evidence="7">
    <location>
        <begin position="17"/>
        <end position="189"/>
    </location>
</feature>
<name>A0A1W1EAM9_9ZZZZ</name>
<dbReference type="AlphaFoldDB" id="A0A1W1EAM9"/>
<dbReference type="EMBL" id="FPIB01000026">
    <property type="protein sequence ID" value="SFV90959.1"/>
    <property type="molecule type" value="Genomic_DNA"/>
</dbReference>
<evidence type="ECO:0000313" key="8">
    <source>
        <dbReference type="EMBL" id="SFV90959.1"/>
    </source>
</evidence>
<dbReference type="Pfam" id="PF01171">
    <property type="entry name" value="ATP_bind_3"/>
    <property type="match status" value="1"/>
</dbReference>
<evidence type="ECO:0000256" key="3">
    <source>
        <dbReference type="ARBA" id="ARBA00022694"/>
    </source>
</evidence>
<evidence type="ECO:0000256" key="6">
    <source>
        <dbReference type="ARBA" id="ARBA00048539"/>
    </source>
</evidence>
<dbReference type="InterPro" id="IPR011063">
    <property type="entry name" value="TilS/TtcA_N"/>
</dbReference>
<keyword evidence="2 8" id="KW-0436">Ligase</keyword>
<keyword evidence="5" id="KW-0067">ATP-binding</keyword>
<comment type="catalytic activity">
    <reaction evidence="6">
        <text>cytidine(34) in tRNA(Ile2) + L-lysine + ATP = lysidine(34) in tRNA(Ile2) + AMP + diphosphate + H(+)</text>
        <dbReference type="Rhea" id="RHEA:43744"/>
        <dbReference type="Rhea" id="RHEA-COMP:10625"/>
        <dbReference type="Rhea" id="RHEA-COMP:10670"/>
        <dbReference type="ChEBI" id="CHEBI:15378"/>
        <dbReference type="ChEBI" id="CHEBI:30616"/>
        <dbReference type="ChEBI" id="CHEBI:32551"/>
        <dbReference type="ChEBI" id="CHEBI:33019"/>
        <dbReference type="ChEBI" id="CHEBI:82748"/>
        <dbReference type="ChEBI" id="CHEBI:83665"/>
        <dbReference type="ChEBI" id="CHEBI:456215"/>
        <dbReference type="EC" id="6.3.4.19"/>
    </reaction>
</comment>
<evidence type="ECO:0000256" key="1">
    <source>
        <dbReference type="ARBA" id="ARBA00013267"/>
    </source>
</evidence>
<dbReference type="InterPro" id="IPR014729">
    <property type="entry name" value="Rossmann-like_a/b/a_fold"/>
</dbReference>
<dbReference type="GO" id="GO:0032267">
    <property type="term" value="F:tRNA(Ile)-lysidine synthase activity"/>
    <property type="evidence" value="ECO:0007669"/>
    <property type="project" value="UniProtKB-EC"/>
</dbReference>
<dbReference type="EC" id="6.3.4.19" evidence="1"/>
<dbReference type="GO" id="GO:0008033">
    <property type="term" value="P:tRNA processing"/>
    <property type="evidence" value="ECO:0007669"/>
    <property type="project" value="UniProtKB-KW"/>
</dbReference>
<protein>
    <recommendedName>
        <fullName evidence="1">tRNA(Ile)-lysidine synthetase</fullName>
        <ecNumber evidence="1">6.3.4.19</ecNumber>
    </recommendedName>
</protein>
<evidence type="ECO:0000256" key="4">
    <source>
        <dbReference type="ARBA" id="ARBA00022741"/>
    </source>
</evidence>
<dbReference type="CDD" id="cd01992">
    <property type="entry name" value="TilS_N"/>
    <property type="match status" value="1"/>
</dbReference>
<keyword evidence="4" id="KW-0547">Nucleotide-binding</keyword>